<keyword evidence="1" id="KW-0808">Transferase</keyword>
<evidence type="ECO:0000313" key="2">
    <source>
        <dbReference type="Proteomes" id="UP000265520"/>
    </source>
</evidence>
<gene>
    <name evidence="1" type="ORF">A2U01_0011047</name>
</gene>
<comment type="caution">
    <text evidence="1">The sequence shown here is derived from an EMBL/GenBank/DDBJ whole genome shotgun (WGS) entry which is preliminary data.</text>
</comment>
<dbReference type="EMBL" id="LXQA010017675">
    <property type="protein sequence ID" value="MCH90138.1"/>
    <property type="molecule type" value="Genomic_DNA"/>
</dbReference>
<dbReference type="Proteomes" id="UP000265520">
    <property type="component" value="Unassembled WGS sequence"/>
</dbReference>
<name>A0A392MTY5_9FABA</name>
<sequence>MKTKSFVSSFLSYQRTSADEIQQGSKALADVLEIDLPMLKKMKPKDAAPLAGPSACDRCGRVVYG</sequence>
<proteinExistence type="predicted"/>
<dbReference type="GO" id="GO:0008483">
    <property type="term" value="F:transaminase activity"/>
    <property type="evidence" value="ECO:0007669"/>
    <property type="project" value="UniProtKB-KW"/>
</dbReference>
<protein>
    <submittedName>
        <fullName evidence="1">Ornithine aminotransferase mitochondrial-like</fullName>
    </submittedName>
</protein>
<reference evidence="1 2" key="1">
    <citation type="journal article" date="2018" name="Front. Plant Sci.">
        <title>Red Clover (Trifolium pratense) and Zigzag Clover (T. medium) - A Picture of Genomic Similarities and Differences.</title>
        <authorList>
            <person name="Dluhosova J."/>
            <person name="Istvanek J."/>
            <person name="Nedelnik J."/>
            <person name="Repkova J."/>
        </authorList>
    </citation>
    <scope>NUCLEOTIDE SEQUENCE [LARGE SCALE GENOMIC DNA]</scope>
    <source>
        <strain evidence="2">cv. 10/8</strain>
        <tissue evidence="1">Leaf</tissue>
    </source>
</reference>
<keyword evidence="1" id="KW-0032">Aminotransferase</keyword>
<keyword evidence="2" id="KW-1185">Reference proteome</keyword>
<organism evidence="1 2">
    <name type="scientific">Trifolium medium</name>
    <dbReference type="NCBI Taxonomy" id="97028"/>
    <lineage>
        <taxon>Eukaryota</taxon>
        <taxon>Viridiplantae</taxon>
        <taxon>Streptophyta</taxon>
        <taxon>Embryophyta</taxon>
        <taxon>Tracheophyta</taxon>
        <taxon>Spermatophyta</taxon>
        <taxon>Magnoliopsida</taxon>
        <taxon>eudicotyledons</taxon>
        <taxon>Gunneridae</taxon>
        <taxon>Pentapetalae</taxon>
        <taxon>rosids</taxon>
        <taxon>fabids</taxon>
        <taxon>Fabales</taxon>
        <taxon>Fabaceae</taxon>
        <taxon>Papilionoideae</taxon>
        <taxon>50 kb inversion clade</taxon>
        <taxon>NPAAA clade</taxon>
        <taxon>Hologalegina</taxon>
        <taxon>IRL clade</taxon>
        <taxon>Trifolieae</taxon>
        <taxon>Trifolium</taxon>
    </lineage>
</organism>
<dbReference type="AlphaFoldDB" id="A0A392MTY5"/>
<accession>A0A392MTY5</accession>
<evidence type="ECO:0000313" key="1">
    <source>
        <dbReference type="EMBL" id="MCH90138.1"/>
    </source>
</evidence>